<dbReference type="AlphaFoldDB" id="A0A5M8FQK3"/>
<dbReference type="Pfam" id="PF00534">
    <property type="entry name" value="Glycos_transf_1"/>
    <property type="match status" value="1"/>
</dbReference>
<feature type="domain" description="Glycosyltransferase subfamily 4-like N-terminal" evidence="2">
    <location>
        <begin position="23"/>
        <end position="184"/>
    </location>
</feature>
<dbReference type="EMBL" id="VWXX01000006">
    <property type="protein sequence ID" value="KAA6186086.1"/>
    <property type="molecule type" value="Genomic_DNA"/>
</dbReference>
<comment type="caution">
    <text evidence="3">The sequence shown here is derived from an EMBL/GenBank/DDBJ whole genome shotgun (WGS) entry which is preliminary data.</text>
</comment>
<dbReference type="SUPFAM" id="SSF53756">
    <property type="entry name" value="UDP-Glycosyltransferase/glycogen phosphorylase"/>
    <property type="match status" value="1"/>
</dbReference>
<evidence type="ECO:0000259" key="2">
    <source>
        <dbReference type="Pfam" id="PF13579"/>
    </source>
</evidence>
<keyword evidence="4" id="KW-1185">Reference proteome</keyword>
<sequence>MQQGRILCLTSNFPRWSGDSTTPFVLHLAQDLQAFGWQVDVLAPHASGAKRSEVIDGVRIDRFRYLWPEHQQTVCYQGGALVQLRNNPLNKLKLPALIAAEMLATVRRLRLGHYDLMHSHWILPQGFTGMVARRAHSLPHVVTVHGGDIFGLKGRFMEWFKRAPLHDADAVTVNSSVTEQAVNRVAPGVRLLERIPMGVSISPLDERQIALAAQLRERYRSSTGPLLLFTGRIVGEKGVEDLLLATNLLRRSLPNVRTLIVGDGPDRPALEQLAQSLGDADIINFSGWVAPHDIPAYLRAADIFIGPSRTAADGWIEAQGLAILEAMAARTPVIASRSGGIIDTVQHEETGILVDERAPEQIAAAIERIVHNGNLRRKITENAARCAQSRFSRDSSAKAFSALFAQLVPHCKSGSPEPTHRRLK</sequence>
<dbReference type="Pfam" id="PF13579">
    <property type="entry name" value="Glyco_trans_4_4"/>
    <property type="match status" value="1"/>
</dbReference>
<dbReference type="OrthoDB" id="4611853at2"/>
<dbReference type="CDD" id="cd03801">
    <property type="entry name" value="GT4_PimA-like"/>
    <property type="match status" value="1"/>
</dbReference>
<dbReference type="Proteomes" id="UP000322981">
    <property type="component" value="Unassembled WGS sequence"/>
</dbReference>
<protein>
    <submittedName>
        <fullName evidence="3">Glycosyltransferase family 4 protein</fullName>
    </submittedName>
</protein>
<dbReference type="GO" id="GO:0016758">
    <property type="term" value="F:hexosyltransferase activity"/>
    <property type="evidence" value="ECO:0007669"/>
    <property type="project" value="TreeGrafter"/>
</dbReference>
<reference evidence="3 4" key="1">
    <citation type="submission" date="2019-09" db="EMBL/GenBank/DDBJ databases">
        <title>Whole-genome sequence of the purple sulfur bacterium Thiohalocapsa marina DSM 19078.</title>
        <authorList>
            <person name="Kyndt J.A."/>
            <person name="Meyer T.E."/>
        </authorList>
    </citation>
    <scope>NUCLEOTIDE SEQUENCE [LARGE SCALE GENOMIC DNA]</scope>
    <source>
        <strain evidence="3 4">DSM 19078</strain>
    </source>
</reference>
<dbReference type="InterPro" id="IPR028098">
    <property type="entry name" value="Glyco_trans_4-like_N"/>
</dbReference>
<gene>
    <name evidence="3" type="ORF">F2Q65_06930</name>
</gene>
<dbReference type="InterPro" id="IPR001296">
    <property type="entry name" value="Glyco_trans_1"/>
</dbReference>
<dbReference type="InterPro" id="IPR050194">
    <property type="entry name" value="Glycosyltransferase_grp1"/>
</dbReference>
<dbReference type="PANTHER" id="PTHR45947:SF3">
    <property type="entry name" value="SULFOQUINOVOSYL TRANSFERASE SQD2"/>
    <property type="match status" value="1"/>
</dbReference>
<feature type="domain" description="Glycosyl transferase family 1" evidence="1">
    <location>
        <begin position="222"/>
        <end position="384"/>
    </location>
</feature>
<name>A0A5M8FQK3_9GAMM</name>
<proteinExistence type="predicted"/>
<evidence type="ECO:0000313" key="4">
    <source>
        <dbReference type="Proteomes" id="UP000322981"/>
    </source>
</evidence>
<keyword evidence="3" id="KW-0808">Transferase</keyword>
<evidence type="ECO:0000313" key="3">
    <source>
        <dbReference type="EMBL" id="KAA6186086.1"/>
    </source>
</evidence>
<dbReference type="Gene3D" id="3.40.50.2000">
    <property type="entry name" value="Glycogen Phosphorylase B"/>
    <property type="match status" value="2"/>
</dbReference>
<organism evidence="3 4">
    <name type="scientific">Thiohalocapsa marina</name>
    <dbReference type="NCBI Taxonomy" id="424902"/>
    <lineage>
        <taxon>Bacteria</taxon>
        <taxon>Pseudomonadati</taxon>
        <taxon>Pseudomonadota</taxon>
        <taxon>Gammaproteobacteria</taxon>
        <taxon>Chromatiales</taxon>
        <taxon>Chromatiaceae</taxon>
        <taxon>Thiohalocapsa</taxon>
    </lineage>
</organism>
<evidence type="ECO:0000259" key="1">
    <source>
        <dbReference type="Pfam" id="PF00534"/>
    </source>
</evidence>
<accession>A0A5M8FQK3</accession>
<dbReference type="PANTHER" id="PTHR45947">
    <property type="entry name" value="SULFOQUINOVOSYL TRANSFERASE SQD2"/>
    <property type="match status" value="1"/>
</dbReference>